<dbReference type="Proteomes" id="UP001054945">
    <property type="component" value="Unassembled WGS sequence"/>
</dbReference>
<dbReference type="AlphaFoldDB" id="A0AAV4US43"/>
<gene>
    <name evidence="1" type="ORF">CEXT_415411</name>
</gene>
<protein>
    <recommendedName>
        <fullName evidence="3">Secreted protein</fullName>
    </recommendedName>
</protein>
<keyword evidence="2" id="KW-1185">Reference proteome</keyword>
<reference evidence="1 2" key="1">
    <citation type="submission" date="2021-06" db="EMBL/GenBank/DDBJ databases">
        <title>Caerostris extrusa draft genome.</title>
        <authorList>
            <person name="Kono N."/>
            <person name="Arakawa K."/>
        </authorList>
    </citation>
    <scope>NUCLEOTIDE SEQUENCE [LARGE SCALE GENOMIC DNA]</scope>
</reference>
<accession>A0AAV4US43</accession>
<organism evidence="1 2">
    <name type="scientific">Caerostris extrusa</name>
    <name type="common">Bark spider</name>
    <name type="synonym">Caerostris bankana</name>
    <dbReference type="NCBI Taxonomy" id="172846"/>
    <lineage>
        <taxon>Eukaryota</taxon>
        <taxon>Metazoa</taxon>
        <taxon>Ecdysozoa</taxon>
        <taxon>Arthropoda</taxon>
        <taxon>Chelicerata</taxon>
        <taxon>Arachnida</taxon>
        <taxon>Araneae</taxon>
        <taxon>Araneomorphae</taxon>
        <taxon>Entelegynae</taxon>
        <taxon>Araneoidea</taxon>
        <taxon>Araneidae</taxon>
        <taxon>Caerostris</taxon>
    </lineage>
</organism>
<proteinExistence type="predicted"/>
<dbReference type="EMBL" id="BPLR01013373">
    <property type="protein sequence ID" value="GIY60730.1"/>
    <property type="molecule type" value="Genomic_DNA"/>
</dbReference>
<evidence type="ECO:0008006" key="3">
    <source>
        <dbReference type="Google" id="ProtNLM"/>
    </source>
</evidence>
<evidence type="ECO:0000313" key="1">
    <source>
        <dbReference type="EMBL" id="GIY60730.1"/>
    </source>
</evidence>
<sequence>MEMEVLWFGQTSCCLWAQISMFLSQVLIPGFHPGGPGFDSRCSQGNPVSPTERIPGIEKCFHRFFRSVVVGSDYLPRTNRQKTKLVSMVTLSSRGTKMA</sequence>
<comment type="caution">
    <text evidence="1">The sequence shown here is derived from an EMBL/GenBank/DDBJ whole genome shotgun (WGS) entry which is preliminary data.</text>
</comment>
<name>A0AAV4US43_CAEEX</name>
<evidence type="ECO:0000313" key="2">
    <source>
        <dbReference type="Proteomes" id="UP001054945"/>
    </source>
</evidence>